<dbReference type="Proteomes" id="UP000183447">
    <property type="component" value="Unassembled WGS sequence"/>
</dbReference>
<evidence type="ECO:0000313" key="3">
    <source>
        <dbReference type="Proteomes" id="UP000183447"/>
    </source>
</evidence>
<dbReference type="AlphaFoldDB" id="A0A1K2I0P6"/>
<organism evidence="2 3">
    <name type="scientific">Devosia enhydra</name>
    <dbReference type="NCBI Taxonomy" id="665118"/>
    <lineage>
        <taxon>Bacteria</taxon>
        <taxon>Pseudomonadati</taxon>
        <taxon>Pseudomonadota</taxon>
        <taxon>Alphaproteobacteria</taxon>
        <taxon>Hyphomicrobiales</taxon>
        <taxon>Devosiaceae</taxon>
        <taxon>Devosia</taxon>
    </lineage>
</organism>
<dbReference type="EMBL" id="FPKU01000003">
    <property type="protein sequence ID" value="SFZ85889.1"/>
    <property type="molecule type" value="Genomic_DNA"/>
</dbReference>
<evidence type="ECO:0000256" key="1">
    <source>
        <dbReference type="SAM" id="SignalP"/>
    </source>
</evidence>
<feature type="chain" id="PRO_5009678552" evidence="1">
    <location>
        <begin position="24"/>
        <end position="275"/>
    </location>
</feature>
<name>A0A1K2I0P6_9HYPH</name>
<gene>
    <name evidence="2" type="ORF">SAMN02983003_3061</name>
</gene>
<accession>A0A1K2I0P6</accession>
<sequence length="275" mass="29862">MRALARVGLGLVLALATASGALAQPRPLGDFGRPKPSVWHDEVLPALGSGRARLFGEGGSDLIVTDAEREMADRLWRYEISPHAADWVFDASAELRRVRIASSARAKLDLSRYFNWLKSTGYASSGTRFRTVADHVRADIDLLPQAFAAICAVMELDAQRAYAASQLAVADARLTRQVALRAQDNAIAITRFVALLEFRHASYLYALDRLLVESPDPSAREADGRIADLEIWVGEALAGRFCHAPGFLAGRAGQEALPGRVLMGRGDEDAGLPRK</sequence>
<keyword evidence="3" id="KW-1185">Reference proteome</keyword>
<feature type="signal peptide" evidence="1">
    <location>
        <begin position="1"/>
        <end position="23"/>
    </location>
</feature>
<proteinExistence type="predicted"/>
<keyword evidence="1" id="KW-0732">Signal</keyword>
<protein>
    <submittedName>
        <fullName evidence="2">Uncharacterized protein</fullName>
    </submittedName>
</protein>
<evidence type="ECO:0000313" key="2">
    <source>
        <dbReference type="EMBL" id="SFZ85889.1"/>
    </source>
</evidence>
<dbReference type="STRING" id="665118.SAMN02983003_3061"/>
<reference evidence="2 3" key="1">
    <citation type="submission" date="2016-11" db="EMBL/GenBank/DDBJ databases">
        <authorList>
            <person name="Jaros S."/>
            <person name="Januszkiewicz K."/>
            <person name="Wedrychowicz H."/>
        </authorList>
    </citation>
    <scope>NUCLEOTIDE SEQUENCE [LARGE SCALE GENOMIC DNA]</scope>
    <source>
        <strain evidence="2 3">ATCC 23634</strain>
    </source>
</reference>